<proteinExistence type="predicted"/>
<dbReference type="InParanoid" id="A0A330LAC6"/>
<gene>
    <name evidence="1" type="ORF">NITLEN_60031</name>
</gene>
<dbReference type="AlphaFoldDB" id="A0A330LAC6"/>
<reference evidence="2" key="1">
    <citation type="submission" date="2018-04" db="EMBL/GenBank/DDBJ databases">
        <authorList>
            <person name="Lucker S."/>
            <person name="Sakoula D."/>
        </authorList>
    </citation>
    <scope>NUCLEOTIDE SEQUENCE [LARGE SCALE GENOMIC DNA]</scope>
</reference>
<evidence type="ECO:0000313" key="2">
    <source>
        <dbReference type="Proteomes" id="UP000248168"/>
    </source>
</evidence>
<evidence type="ECO:0000313" key="1">
    <source>
        <dbReference type="EMBL" id="SPP66228.1"/>
    </source>
</evidence>
<protein>
    <submittedName>
        <fullName evidence="1">Uncharacterized protein</fullName>
    </submittedName>
</protein>
<dbReference type="EMBL" id="OUNR01000019">
    <property type="protein sequence ID" value="SPP66228.1"/>
    <property type="molecule type" value="Genomic_DNA"/>
</dbReference>
<accession>A0A330LAC6</accession>
<name>A0A330LAC6_9BACT</name>
<sequence length="75" mass="8027">MTECSGRVRTKAVRNCGVEPGSKALHTDMVTEGQSTVLMIAAVSLALVRGLVKRCVGASSMAARPFATWRTFFLP</sequence>
<keyword evidence="2" id="KW-1185">Reference proteome</keyword>
<dbReference type="Proteomes" id="UP000248168">
    <property type="component" value="Unassembled WGS sequence"/>
</dbReference>
<organism evidence="1 2">
    <name type="scientific">Nitrospira lenta</name>
    <dbReference type="NCBI Taxonomy" id="1436998"/>
    <lineage>
        <taxon>Bacteria</taxon>
        <taxon>Pseudomonadati</taxon>
        <taxon>Nitrospirota</taxon>
        <taxon>Nitrospiria</taxon>
        <taxon>Nitrospirales</taxon>
        <taxon>Nitrospiraceae</taxon>
        <taxon>Nitrospira</taxon>
    </lineage>
</organism>